<evidence type="ECO:0000313" key="1">
    <source>
        <dbReference type="EMBL" id="RDU69133.1"/>
    </source>
</evidence>
<dbReference type="RefSeq" id="WP_115570115.1">
    <property type="nucleotide sequence ID" value="NZ_NXLV01000019.1"/>
</dbReference>
<comment type="caution">
    <text evidence="1">The sequence shown here is derived from an EMBL/GenBank/DDBJ whole genome shotgun (WGS) entry which is preliminary data.</text>
</comment>
<sequence>MKKNRLYSTCMCCGLQEKEEYYFYDCNDYGTLAICRCCGCQSGNNDFSLENLLMYRYEWERGALHWQNGNPNLWFDDVLNDTQPRVWDKQHQMQNIPRYLLVNSFPLYALTPEERSVCRICGYKNEEENFFYDEKNYAKYKQCPYCEGISGCDDATLQNIYRYRYDFINQSPQDKILQLQQIPQSFLCPSPSFIPTLKERNICRICGYEAQGEDLHYDEKGYLKKGQEQDFFYDDQGYPKYRHCPCCGGQSGYDDFDTHCIELRYKAWKLFLKDKNT</sequence>
<accession>A0A3D8IVT3</accession>
<reference evidence="1 2" key="1">
    <citation type="submission" date="2018-04" db="EMBL/GenBank/DDBJ databases">
        <title>Novel Campyloabacter and Helicobacter Species and Strains.</title>
        <authorList>
            <person name="Mannion A.J."/>
            <person name="Shen Z."/>
            <person name="Fox J.G."/>
        </authorList>
    </citation>
    <scope>NUCLEOTIDE SEQUENCE [LARGE SCALE GENOMIC DNA]</scope>
    <source>
        <strain evidence="1 2">MIT 04-9366</strain>
    </source>
</reference>
<dbReference type="EMBL" id="NXLV01000019">
    <property type="protein sequence ID" value="RDU69133.1"/>
    <property type="molecule type" value="Genomic_DNA"/>
</dbReference>
<dbReference type="AlphaFoldDB" id="A0A3D8IVT3"/>
<name>A0A3D8IVT3_9HELI</name>
<gene>
    <name evidence="1" type="ORF">CQA58_07600</name>
</gene>
<proteinExistence type="predicted"/>
<dbReference type="Proteomes" id="UP000257045">
    <property type="component" value="Unassembled WGS sequence"/>
</dbReference>
<protein>
    <submittedName>
        <fullName evidence="1">Uncharacterized protein</fullName>
    </submittedName>
</protein>
<dbReference type="OrthoDB" id="1456570at2"/>
<keyword evidence="2" id="KW-1185">Reference proteome</keyword>
<evidence type="ECO:0000313" key="2">
    <source>
        <dbReference type="Proteomes" id="UP000257045"/>
    </source>
</evidence>
<organism evidence="1 2">
    <name type="scientific">Helicobacter brantae</name>
    <dbReference type="NCBI Taxonomy" id="375927"/>
    <lineage>
        <taxon>Bacteria</taxon>
        <taxon>Pseudomonadati</taxon>
        <taxon>Campylobacterota</taxon>
        <taxon>Epsilonproteobacteria</taxon>
        <taxon>Campylobacterales</taxon>
        <taxon>Helicobacteraceae</taxon>
        <taxon>Helicobacter</taxon>
    </lineage>
</organism>